<dbReference type="Gene3D" id="3.30.70.100">
    <property type="match status" value="1"/>
</dbReference>
<sequence>MLLLECNLNSKIQNLMRKCGQVAVTFKCQSSLTHSTSFQISEQKSLNPKPLHLIAYSSKAMTKDEDFKLLKIQTFSLRVNIHCEGCNKKVKKLLQRIEGVCHVKIEAEHQKVTVSGSVDSATLINKLVKAGKHAELWSPNPNQNQPQKPKTNDFIKNVNQKGQKQGSAKSGIEACKPKNGPKGAAFVAEEDGDGSEEEDGDVQFPKPANQQQQQNVVNAKKNSGGAAMNNGNNGVNAASKKVNQKQSNHNQNTQQVMAAMRMRTAGKMSTGVEANEIGALMGLAGFNGATNAVNHPPNGIQQQLQAPPLNNVNGVTNHNLTNSNGGMMMNMNGYNNHHPMNMQSRQMMHQPQQMMYQRSSFVPASSNGYYYNYTPSPYSYYPYYPYASDQYQQQSSHSHATNMSSEEDAGNNNSCNIM</sequence>
<dbReference type="PROSITE" id="PS50846">
    <property type="entry name" value="HMA_2"/>
    <property type="match status" value="1"/>
</dbReference>
<feature type="region of interest" description="Disordered" evidence="6">
    <location>
        <begin position="392"/>
        <end position="418"/>
    </location>
</feature>
<dbReference type="GeneID" id="838908"/>
<feature type="region of interest" description="Disordered" evidence="6">
    <location>
        <begin position="160"/>
        <end position="254"/>
    </location>
</feature>
<evidence type="ECO:0000259" key="7">
    <source>
        <dbReference type="PROSITE" id="PS50846"/>
    </source>
</evidence>
<dbReference type="EMBL" id="CP002684">
    <property type="protein sequence ID" value="ANM60743.1"/>
    <property type="molecule type" value="Genomic_DNA"/>
</dbReference>
<evidence type="ECO:0000313" key="8">
    <source>
        <dbReference type="Araport" id="AT1G23000"/>
    </source>
</evidence>
<gene>
    <name evidence="8 9" type="ordered locus">At1g23000</name>
    <name evidence="9" type="ORF">F19G10.6</name>
    <name evidence="9" type="ORF">F19G10_6</name>
</gene>
<reference evidence="9 10" key="1">
    <citation type="journal article" date="2000" name="Nature">
        <title>Sequence and analysis of chromosome 1 of the plant Arabidopsis thaliana.</title>
        <authorList>
            <person name="Theologis A."/>
            <person name="Ecker J.R."/>
            <person name="Palm C.J."/>
            <person name="Federspiel N.A."/>
            <person name="Kaul S."/>
            <person name="White O."/>
            <person name="Alonso J."/>
            <person name="Altafi H."/>
            <person name="Araujo R."/>
            <person name="Bowman C.L."/>
            <person name="Brooks S.Y."/>
            <person name="Buehler E."/>
            <person name="Chan A."/>
            <person name="Chao Q."/>
            <person name="Chen H."/>
            <person name="Cheuk R.F."/>
            <person name="Chin C.W."/>
            <person name="Chung M.K."/>
            <person name="Conn L."/>
            <person name="Conway A.B."/>
            <person name="Conway A.R."/>
            <person name="Creasy T.H."/>
            <person name="Dewar K."/>
            <person name="Dunn P."/>
            <person name="Etgu P."/>
            <person name="Feldblyum T.V."/>
            <person name="Feng J."/>
            <person name="Fong B."/>
            <person name="Fujii C.Y."/>
            <person name="Gill J.E."/>
            <person name="Goldsmith A.D."/>
            <person name="Haas B."/>
            <person name="Hansen N.F."/>
            <person name="Hughes B."/>
            <person name="Huizar L."/>
            <person name="Hunter J.L."/>
            <person name="Jenkins J."/>
            <person name="Johnson-Hopson C."/>
            <person name="Khan S."/>
            <person name="Khaykin E."/>
            <person name="Kim C.J."/>
            <person name="Koo H.L."/>
            <person name="Kremenetskaia I."/>
            <person name="Kurtz D.B."/>
            <person name="Kwan A."/>
            <person name="Lam B."/>
            <person name="Langin-Hooper S."/>
            <person name="Lee A."/>
            <person name="Lee J.M."/>
            <person name="Lenz C.A."/>
            <person name="Li J.H."/>
            <person name="Li Y."/>
            <person name="Lin X."/>
            <person name="Liu S.X."/>
            <person name="Liu Z.A."/>
            <person name="Luros J.S."/>
            <person name="Maiti R."/>
            <person name="Marziali A."/>
            <person name="Militscher J."/>
            <person name="Miranda M."/>
            <person name="Nguyen M."/>
            <person name="Nierman W.C."/>
            <person name="Osborne B.I."/>
            <person name="Pai G."/>
            <person name="Peterson J."/>
            <person name="Pham P.K."/>
            <person name="Rizzo M."/>
            <person name="Rooney T."/>
            <person name="Rowley D."/>
            <person name="Sakano H."/>
            <person name="Salzberg S.L."/>
            <person name="Schwartz J.R."/>
            <person name="Shinn P."/>
            <person name="Southwick A.M."/>
            <person name="Sun H."/>
            <person name="Tallon L.J."/>
            <person name="Tambunga G."/>
            <person name="Toriumi M.J."/>
            <person name="Town C.D."/>
            <person name="Utterback T."/>
            <person name="Van Aken S."/>
            <person name="Vaysberg M."/>
            <person name="Vysotskaia V.S."/>
            <person name="Walker M."/>
            <person name="Wu D."/>
            <person name="Yu G."/>
            <person name="Fraser C.M."/>
            <person name="Venter J.C."/>
            <person name="Davis R.W."/>
        </authorList>
    </citation>
    <scope>NUCLEOTIDE SEQUENCE [LARGE SCALE GENOMIC DNA]</scope>
    <source>
        <strain evidence="10">cv. Columbia</strain>
    </source>
</reference>
<evidence type="ECO:0000256" key="2">
    <source>
        <dbReference type="ARBA" id="ARBA00022723"/>
    </source>
</evidence>
<keyword evidence="3" id="KW-0449">Lipoprotein</keyword>
<dbReference type="PANTHER" id="PTHR45868">
    <property type="entry name" value="HEAVY METAL-ASSOCIATED ISOPRENYLATED PLANT PROTEIN 33-RELATED"/>
    <property type="match status" value="1"/>
</dbReference>
<keyword evidence="1" id="KW-0488">Methylation</keyword>
<keyword evidence="10" id="KW-1185">Reference proteome</keyword>
<reference evidence="10" key="2">
    <citation type="journal article" date="2017" name="Plant J.">
        <title>Araport11: a complete reannotation of the Arabidopsis thaliana reference genome.</title>
        <authorList>
            <person name="Cheng C.Y."/>
            <person name="Krishnakumar V."/>
            <person name="Chan A.P."/>
            <person name="Thibaud-Nissen F."/>
            <person name="Schobel S."/>
            <person name="Town C.D."/>
        </authorList>
    </citation>
    <scope>GENOME REANNOTATION</scope>
    <source>
        <strain evidence="10">cv. Columbia</strain>
    </source>
</reference>
<organism evidence="9 10">
    <name type="scientific">Arabidopsis thaliana</name>
    <name type="common">Mouse-ear cress</name>
    <dbReference type="NCBI Taxonomy" id="3702"/>
    <lineage>
        <taxon>Eukaryota</taxon>
        <taxon>Viridiplantae</taxon>
        <taxon>Streptophyta</taxon>
        <taxon>Embryophyta</taxon>
        <taxon>Tracheophyta</taxon>
        <taxon>Spermatophyta</taxon>
        <taxon>Magnoliopsida</taxon>
        <taxon>eudicotyledons</taxon>
        <taxon>Gunneridae</taxon>
        <taxon>Pentapetalae</taxon>
        <taxon>rosids</taxon>
        <taxon>malvids</taxon>
        <taxon>Brassicales</taxon>
        <taxon>Brassicaceae</taxon>
        <taxon>Camelineae</taxon>
        <taxon>Arabidopsis</taxon>
    </lineage>
</organism>
<dbReference type="Pfam" id="PF00403">
    <property type="entry name" value="HMA"/>
    <property type="match status" value="1"/>
</dbReference>
<feature type="compositionally biased region" description="Low complexity" evidence="6">
    <location>
        <begin position="208"/>
        <end position="241"/>
    </location>
</feature>
<comment type="similarity">
    <text evidence="5">Belongs to the HIPP family.</text>
</comment>
<evidence type="ECO:0000256" key="3">
    <source>
        <dbReference type="ARBA" id="ARBA00023288"/>
    </source>
</evidence>
<feature type="compositionally biased region" description="Polar residues" evidence="6">
    <location>
        <begin position="244"/>
        <end position="254"/>
    </location>
</feature>
<dbReference type="TAIR" id="AT1G23000"/>
<dbReference type="Proteomes" id="UP000006548">
    <property type="component" value="Chromosome 1"/>
</dbReference>
<accession>A0A1P8AVS3</accession>
<dbReference type="PANTHER" id="PTHR45868:SF19">
    <property type="entry name" value="HEAVY METAL-ASSOCIATED ISOPRENYLATED PLANT PROTEIN 37"/>
    <property type="match status" value="1"/>
</dbReference>
<dbReference type="InterPro" id="IPR036163">
    <property type="entry name" value="HMA_dom_sf"/>
</dbReference>
<feature type="compositionally biased region" description="Acidic residues" evidence="6">
    <location>
        <begin position="188"/>
        <end position="201"/>
    </location>
</feature>
<dbReference type="ProteomicsDB" id="205888"/>
<dbReference type="AlphaFoldDB" id="A0A1P8AVS3"/>
<feature type="domain" description="HMA" evidence="7">
    <location>
        <begin position="72"/>
        <end position="135"/>
    </location>
</feature>
<evidence type="ECO:0000256" key="6">
    <source>
        <dbReference type="SAM" id="MobiDB-lite"/>
    </source>
</evidence>
<keyword evidence="2" id="KW-0479">Metal-binding</keyword>
<evidence type="ECO:0000313" key="10">
    <source>
        <dbReference type="Proteomes" id="UP000006548"/>
    </source>
</evidence>
<evidence type="ECO:0000313" key="9">
    <source>
        <dbReference type="EMBL" id="ANM60743.1"/>
    </source>
</evidence>
<evidence type="ECO:0000256" key="4">
    <source>
        <dbReference type="ARBA" id="ARBA00023289"/>
    </source>
</evidence>
<protein>
    <submittedName>
        <fullName evidence="9">Heavy metal transport/detoxification superfamily protein</fullName>
    </submittedName>
</protein>
<dbReference type="GO" id="GO:0046872">
    <property type="term" value="F:metal ion binding"/>
    <property type="evidence" value="ECO:0007669"/>
    <property type="project" value="UniProtKB-KW"/>
</dbReference>
<dbReference type="InterPro" id="IPR006121">
    <property type="entry name" value="HMA_dom"/>
</dbReference>
<dbReference type="Araport" id="AT1G23000"/>
<evidence type="ECO:0000256" key="5">
    <source>
        <dbReference type="ARBA" id="ARBA00024045"/>
    </source>
</evidence>
<dbReference type="SMR" id="A0A1P8AVS3"/>
<dbReference type="ExpressionAtlas" id="A0A1P8AVS3">
    <property type="expression patterns" value="baseline and differential"/>
</dbReference>
<dbReference type="CDD" id="cd00371">
    <property type="entry name" value="HMA"/>
    <property type="match status" value="1"/>
</dbReference>
<dbReference type="SUPFAM" id="SSF55008">
    <property type="entry name" value="HMA, heavy metal-associated domain"/>
    <property type="match status" value="1"/>
</dbReference>
<keyword evidence="4" id="KW-0636">Prenylation</keyword>
<name>A0A1P8AVS3_ARATH</name>
<evidence type="ECO:0000256" key="1">
    <source>
        <dbReference type="ARBA" id="ARBA00022481"/>
    </source>
</evidence>
<feature type="compositionally biased region" description="Polar residues" evidence="6">
    <location>
        <begin position="399"/>
        <end position="418"/>
    </location>
</feature>
<proteinExistence type="inferred from homology"/>